<dbReference type="InParanoid" id="A0A6P6XUV6"/>
<keyword evidence="1" id="KW-1185">Reference proteome</keyword>
<dbReference type="KEGG" id="dpte:113790243"/>
<reference evidence="2" key="1">
    <citation type="submission" date="2025-08" db="UniProtKB">
        <authorList>
            <consortium name="RefSeq"/>
        </authorList>
    </citation>
    <scope>IDENTIFICATION</scope>
    <source>
        <strain evidence="2">Airmid</strain>
    </source>
</reference>
<gene>
    <name evidence="2" type="primary">LOC113790243</name>
</gene>
<organism evidence="1 2">
    <name type="scientific">Dermatophagoides pteronyssinus</name>
    <name type="common">European house dust mite</name>
    <dbReference type="NCBI Taxonomy" id="6956"/>
    <lineage>
        <taxon>Eukaryota</taxon>
        <taxon>Metazoa</taxon>
        <taxon>Ecdysozoa</taxon>
        <taxon>Arthropoda</taxon>
        <taxon>Chelicerata</taxon>
        <taxon>Arachnida</taxon>
        <taxon>Acari</taxon>
        <taxon>Acariformes</taxon>
        <taxon>Sarcoptiformes</taxon>
        <taxon>Astigmata</taxon>
        <taxon>Psoroptidia</taxon>
        <taxon>Analgoidea</taxon>
        <taxon>Pyroglyphidae</taxon>
        <taxon>Dermatophagoidinae</taxon>
        <taxon>Dermatophagoides</taxon>
    </lineage>
</organism>
<proteinExistence type="predicted"/>
<dbReference type="RefSeq" id="XP_027195679.1">
    <property type="nucleotide sequence ID" value="XM_027339878.1"/>
</dbReference>
<protein>
    <submittedName>
        <fullName evidence="2">Uncharacterized protein LOC113790243</fullName>
    </submittedName>
</protein>
<dbReference type="GeneID" id="113790243"/>
<name>A0A6P6XUV6_DERPT</name>
<dbReference type="AlphaFoldDB" id="A0A6P6XUV6"/>
<dbReference type="Proteomes" id="UP000515146">
    <property type="component" value="Unplaced"/>
</dbReference>
<evidence type="ECO:0000313" key="1">
    <source>
        <dbReference type="Proteomes" id="UP000515146"/>
    </source>
</evidence>
<evidence type="ECO:0000313" key="2">
    <source>
        <dbReference type="RefSeq" id="XP_027195679.1"/>
    </source>
</evidence>
<accession>A0A6P6XUV6</accession>
<sequence>MAPNEQRMYVNGRGKASIRMEYSNKILLVARINFSQSETFKKTWHVKIPAVKELLLNESNPMPEYSNFSFYLNRSDWLDYVATRIKIADQKSKLNDPDVKTLNEYGEIERISIDYL</sequence>